<sequence length="38" mass="4362">MDTQRLPKKEEQEEEVADHKPFSIFDSINAFSSTAFST</sequence>
<reference evidence="1" key="1">
    <citation type="submission" date="2018-11" db="EMBL/GenBank/DDBJ databases">
        <authorList>
            <consortium name="Genoscope - CEA"/>
            <person name="William W."/>
        </authorList>
    </citation>
    <scope>NUCLEOTIDE SEQUENCE</scope>
</reference>
<protein>
    <submittedName>
        <fullName evidence="1">Uncharacterized protein</fullName>
    </submittedName>
</protein>
<dbReference type="AlphaFoldDB" id="A0A3P6EPI9"/>
<gene>
    <name evidence="1" type="ORF">BOLC5T29285H</name>
</gene>
<organism evidence="1">
    <name type="scientific">Brassica oleracea</name>
    <name type="common">Wild cabbage</name>
    <dbReference type="NCBI Taxonomy" id="3712"/>
    <lineage>
        <taxon>Eukaryota</taxon>
        <taxon>Viridiplantae</taxon>
        <taxon>Streptophyta</taxon>
        <taxon>Embryophyta</taxon>
        <taxon>Tracheophyta</taxon>
        <taxon>Spermatophyta</taxon>
        <taxon>Magnoliopsida</taxon>
        <taxon>eudicotyledons</taxon>
        <taxon>Gunneridae</taxon>
        <taxon>Pentapetalae</taxon>
        <taxon>rosids</taxon>
        <taxon>malvids</taxon>
        <taxon>Brassicales</taxon>
        <taxon>Brassicaceae</taxon>
        <taxon>Brassiceae</taxon>
        <taxon>Brassica</taxon>
    </lineage>
</organism>
<accession>A0A3P6EPI9</accession>
<name>A0A3P6EPI9_BRAOL</name>
<evidence type="ECO:0000313" key="1">
    <source>
        <dbReference type="EMBL" id="VDD41738.1"/>
    </source>
</evidence>
<proteinExistence type="predicted"/>
<dbReference type="EMBL" id="LR031877">
    <property type="protein sequence ID" value="VDD41738.1"/>
    <property type="molecule type" value="Genomic_DNA"/>
</dbReference>